<dbReference type="RefSeq" id="WP_095981252.1">
    <property type="nucleotide sequence ID" value="NZ_CP022163.1"/>
</dbReference>
<dbReference type="AlphaFoldDB" id="A0A250IPK6"/>
<evidence type="ECO:0000313" key="8">
    <source>
        <dbReference type="Proteomes" id="UP000217289"/>
    </source>
</evidence>
<name>A0A250IPK6_9BACT</name>
<dbReference type="EMBL" id="CP022163">
    <property type="protein sequence ID" value="ATB33172.1"/>
    <property type="molecule type" value="Genomic_DNA"/>
</dbReference>
<keyword evidence="3 6" id="KW-1133">Transmembrane helix</keyword>
<dbReference type="OrthoDB" id="980719at2"/>
<evidence type="ECO:0000256" key="6">
    <source>
        <dbReference type="SAM" id="Phobius"/>
    </source>
</evidence>
<proteinExistence type="predicted"/>
<gene>
    <name evidence="7" type="ORF">MEBOL_006661</name>
</gene>
<dbReference type="KEGG" id="mbd:MEBOL_006661"/>
<organism evidence="7 8">
    <name type="scientific">Melittangium boletus DSM 14713</name>
    <dbReference type="NCBI Taxonomy" id="1294270"/>
    <lineage>
        <taxon>Bacteria</taxon>
        <taxon>Pseudomonadati</taxon>
        <taxon>Myxococcota</taxon>
        <taxon>Myxococcia</taxon>
        <taxon>Myxococcales</taxon>
        <taxon>Cystobacterineae</taxon>
        <taxon>Archangiaceae</taxon>
        <taxon>Melittangium</taxon>
    </lineage>
</organism>
<evidence type="ECO:0000256" key="4">
    <source>
        <dbReference type="ARBA" id="ARBA00023136"/>
    </source>
</evidence>
<dbReference type="InterPro" id="IPR021147">
    <property type="entry name" value="DUF697"/>
</dbReference>
<sequence length="211" mass="23009">MSVETYKVETSTQSPTHEVKTTKEKKKEREARPPQPQPLLGSAESRERLRQAEAIVKRNTLWAVGAGALIFPVVDVVAASAVQLKMLKNLSDLYGVNFSEGIAKKLVSSLLMSLGGVAVGVGAASLIKLIPGVGSALGVLTFPLSVAAFTNALGRVFIMHFESGGTLLDFDPKKMQEHFKNEFEKARLTVDQLRKEDSQVETTVRAERRET</sequence>
<evidence type="ECO:0000256" key="2">
    <source>
        <dbReference type="ARBA" id="ARBA00022692"/>
    </source>
</evidence>
<evidence type="ECO:0008006" key="9">
    <source>
        <dbReference type="Google" id="ProtNLM"/>
    </source>
</evidence>
<accession>A0A250IPK6</accession>
<evidence type="ECO:0000256" key="1">
    <source>
        <dbReference type="ARBA" id="ARBA00004141"/>
    </source>
</evidence>
<evidence type="ECO:0000256" key="3">
    <source>
        <dbReference type="ARBA" id="ARBA00022989"/>
    </source>
</evidence>
<comment type="subcellular location">
    <subcellularLocation>
        <location evidence="1">Membrane</location>
        <topology evidence="1">Multi-pass membrane protein</topology>
    </subcellularLocation>
</comment>
<feature type="transmembrane region" description="Helical" evidence="6">
    <location>
        <begin position="61"/>
        <end position="84"/>
    </location>
</feature>
<evidence type="ECO:0000313" key="7">
    <source>
        <dbReference type="EMBL" id="ATB33172.1"/>
    </source>
</evidence>
<dbReference type="GO" id="GO:0016020">
    <property type="term" value="C:membrane"/>
    <property type="evidence" value="ECO:0007669"/>
    <property type="project" value="UniProtKB-SubCell"/>
</dbReference>
<feature type="region of interest" description="Disordered" evidence="5">
    <location>
        <begin position="1"/>
        <end position="44"/>
    </location>
</feature>
<keyword evidence="8" id="KW-1185">Reference proteome</keyword>
<keyword evidence="4 6" id="KW-0472">Membrane</keyword>
<dbReference type="Pfam" id="PF05128">
    <property type="entry name" value="DUF697"/>
    <property type="match status" value="1"/>
</dbReference>
<feature type="compositionally biased region" description="Basic and acidic residues" evidence="5">
    <location>
        <begin position="17"/>
        <end position="32"/>
    </location>
</feature>
<feature type="transmembrane region" description="Helical" evidence="6">
    <location>
        <begin position="105"/>
        <end position="127"/>
    </location>
</feature>
<reference evidence="7 8" key="1">
    <citation type="submission" date="2017-06" db="EMBL/GenBank/DDBJ databases">
        <authorList>
            <person name="Kim H.J."/>
            <person name="Triplett B.A."/>
        </authorList>
    </citation>
    <scope>NUCLEOTIDE SEQUENCE [LARGE SCALE GENOMIC DNA]</scope>
    <source>
        <strain evidence="7 8">DSM 14713</strain>
    </source>
</reference>
<keyword evidence="2 6" id="KW-0812">Transmembrane</keyword>
<dbReference type="Proteomes" id="UP000217289">
    <property type="component" value="Chromosome"/>
</dbReference>
<protein>
    <recommendedName>
        <fullName evidence="9">GTPase</fullName>
    </recommendedName>
</protein>
<feature type="transmembrane region" description="Helical" evidence="6">
    <location>
        <begin position="133"/>
        <end position="153"/>
    </location>
</feature>
<evidence type="ECO:0000256" key="5">
    <source>
        <dbReference type="SAM" id="MobiDB-lite"/>
    </source>
</evidence>